<dbReference type="AlphaFoldDB" id="A0AAW2YRX6"/>
<reference evidence="3 4" key="1">
    <citation type="submission" date="2024-03" db="EMBL/GenBank/DDBJ databases">
        <title>The Acrasis kona genome and developmental transcriptomes reveal deep origins of eukaryotic multicellular pathways.</title>
        <authorList>
            <person name="Sheikh S."/>
            <person name="Fu C.-J."/>
            <person name="Brown M.W."/>
            <person name="Baldauf S.L."/>
        </authorList>
    </citation>
    <scope>NUCLEOTIDE SEQUENCE [LARGE SCALE GENOMIC DNA]</scope>
    <source>
        <strain evidence="3 4">ATCC MYA-3509</strain>
    </source>
</reference>
<comment type="caution">
    <text evidence="3">The sequence shown here is derived from an EMBL/GenBank/DDBJ whole genome shotgun (WGS) entry which is preliminary data.</text>
</comment>
<gene>
    <name evidence="3" type="ORF">AKO1_007209</name>
</gene>
<dbReference type="GO" id="GO:0031083">
    <property type="term" value="C:BLOC-1 complex"/>
    <property type="evidence" value="ECO:0007669"/>
    <property type="project" value="TreeGrafter"/>
</dbReference>
<dbReference type="PANTHER" id="PTHR46479:SF1">
    <property type="entry name" value="BIOGENESIS OF LYSOSOME-RELATED ORGANELLES COMPLEX 1 SUBUNIT 2"/>
    <property type="match status" value="1"/>
</dbReference>
<dbReference type="Proteomes" id="UP001431209">
    <property type="component" value="Unassembled WGS sequence"/>
</dbReference>
<evidence type="ECO:0000256" key="1">
    <source>
        <dbReference type="ARBA" id="ARBA00008468"/>
    </source>
</evidence>
<name>A0AAW2YRX6_9EUKA</name>
<dbReference type="EMBL" id="JAOPGA020000639">
    <property type="protein sequence ID" value="KAL0480206.1"/>
    <property type="molecule type" value="Genomic_DNA"/>
</dbReference>
<evidence type="ECO:0000313" key="3">
    <source>
        <dbReference type="EMBL" id="KAL0480206.1"/>
    </source>
</evidence>
<dbReference type="GO" id="GO:0000930">
    <property type="term" value="C:gamma-tubulin complex"/>
    <property type="evidence" value="ECO:0007669"/>
    <property type="project" value="TreeGrafter"/>
</dbReference>
<dbReference type="Pfam" id="PF10046">
    <property type="entry name" value="BLOC1_2"/>
    <property type="match status" value="1"/>
</dbReference>
<dbReference type="GO" id="GO:0043015">
    <property type="term" value="F:gamma-tubulin binding"/>
    <property type="evidence" value="ECO:0007669"/>
    <property type="project" value="TreeGrafter"/>
</dbReference>
<evidence type="ECO:0000256" key="2">
    <source>
        <dbReference type="SAM" id="MobiDB-lite"/>
    </source>
</evidence>
<feature type="region of interest" description="Disordered" evidence="2">
    <location>
        <begin position="1"/>
        <end position="51"/>
    </location>
</feature>
<evidence type="ECO:0000313" key="4">
    <source>
        <dbReference type="Proteomes" id="UP001431209"/>
    </source>
</evidence>
<dbReference type="GO" id="GO:0099078">
    <property type="term" value="C:BORC complex"/>
    <property type="evidence" value="ECO:0007669"/>
    <property type="project" value="TreeGrafter"/>
</dbReference>
<dbReference type="PANTHER" id="PTHR46479">
    <property type="entry name" value="BIOGENESIS OF LYSOSOME-RELATED ORGANELLES COMPLEX 1 SUBUNIT 2"/>
    <property type="match status" value="1"/>
</dbReference>
<organism evidence="3 4">
    <name type="scientific">Acrasis kona</name>
    <dbReference type="NCBI Taxonomy" id="1008807"/>
    <lineage>
        <taxon>Eukaryota</taxon>
        <taxon>Discoba</taxon>
        <taxon>Heterolobosea</taxon>
        <taxon>Tetramitia</taxon>
        <taxon>Eutetramitia</taxon>
        <taxon>Acrasidae</taxon>
        <taxon>Acrasis</taxon>
    </lineage>
</organism>
<proteinExistence type="inferred from homology"/>
<keyword evidence="4" id="KW-1185">Reference proteome</keyword>
<dbReference type="GO" id="GO:0016197">
    <property type="term" value="P:endosomal transport"/>
    <property type="evidence" value="ECO:0007669"/>
    <property type="project" value="TreeGrafter"/>
</dbReference>
<dbReference type="InterPro" id="IPR019269">
    <property type="entry name" value="BLOC1_su2"/>
</dbReference>
<feature type="compositionally biased region" description="Polar residues" evidence="2">
    <location>
        <begin position="16"/>
        <end position="26"/>
    </location>
</feature>
<protein>
    <recommendedName>
        <fullName evidence="5">Biogenesis of lysosome-related organelles complex 1 subunit 2</fullName>
    </recommendedName>
</protein>
<evidence type="ECO:0008006" key="5">
    <source>
        <dbReference type="Google" id="ProtNLM"/>
    </source>
</evidence>
<accession>A0AAW2YRX6</accession>
<comment type="similarity">
    <text evidence="1">Belongs to the BLOC1S2 family.</text>
</comment>
<dbReference type="GO" id="GO:0032418">
    <property type="term" value="P:lysosome localization"/>
    <property type="evidence" value="ECO:0007669"/>
    <property type="project" value="TreeGrafter"/>
</dbReference>
<sequence length="158" mass="17478">MSQSVEGSVSDIGSPVISNTGTSSAESPVAKGSYRERASSSSEPSSPFRNDTKDLHTKVEILFQDVASVVHGEMQAGFNELTLLENINAAVGKRYEVMSGRTQNVLETITKMKEQYALLQPFFDEIDQIDQSVNELSNTVKYLDSYTKNLETSLREFL</sequence>